<name>A0A177CGJ1_9PLEO</name>
<sequence length="294" mass="32719">MSYFRPSVMASAMNKQTAPINPMALEFNPLVSAKHPVAEVMKGPVDLRELSREQRCGLLEGPNITLTRGGNRFAEVPKRAFMAVSGWANDCIQSRGTTSVLELVPSAARADPQALKTIIGWMSVAYWGGNKVRAIPMGNNTVEACKIYHAATVLDMRPHVSHIAAYFHAYMDDHSTIPTFNELDAMQGAFHPDTPVYKHLVKDLARRRHKKEIPNKEEFAAYLTNHNTLARAMDEVDAKYMAERKAAKEAAIAEHKKRIIEERRAKEEKRSIDEFEASLKAARGGRVGGYGMGV</sequence>
<organism evidence="1 2">
    <name type="scientific">Paraphaeosphaeria sporulosa</name>
    <dbReference type="NCBI Taxonomy" id="1460663"/>
    <lineage>
        <taxon>Eukaryota</taxon>
        <taxon>Fungi</taxon>
        <taxon>Dikarya</taxon>
        <taxon>Ascomycota</taxon>
        <taxon>Pezizomycotina</taxon>
        <taxon>Dothideomycetes</taxon>
        <taxon>Pleosporomycetidae</taxon>
        <taxon>Pleosporales</taxon>
        <taxon>Massarineae</taxon>
        <taxon>Didymosphaeriaceae</taxon>
        <taxon>Paraphaeosphaeria</taxon>
    </lineage>
</organism>
<dbReference type="EMBL" id="KV441552">
    <property type="protein sequence ID" value="OAG06341.1"/>
    <property type="molecule type" value="Genomic_DNA"/>
</dbReference>
<accession>A0A177CGJ1</accession>
<reference evidence="1 2" key="1">
    <citation type="submission" date="2016-05" db="EMBL/GenBank/DDBJ databases">
        <title>Comparative analysis of secretome profiles of manganese(II)-oxidizing ascomycete fungi.</title>
        <authorList>
            <consortium name="DOE Joint Genome Institute"/>
            <person name="Zeiner C.A."/>
            <person name="Purvine S.O."/>
            <person name="Zink E.M."/>
            <person name="Wu S."/>
            <person name="Pasa-Tolic L."/>
            <person name="Chaput D.L."/>
            <person name="Haridas S."/>
            <person name="Grigoriev I.V."/>
            <person name="Santelli C.M."/>
            <person name="Hansel C.M."/>
        </authorList>
    </citation>
    <scope>NUCLEOTIDE SEQUENCE [LARGE SCALE GENOMIC DNA]</scope>
    <source>
        <strain evidence="1 2">AP3s5-JAC2a</strain>
    </source>
</reference>
<dbReference type="Proteomes" id="UP000077069">
    <property type="component" value="Unassembled WGS sequence"/>
</dbReference>
<protein>
    <recommendedName>
        <fullName evidence="3">BTB domain-containing protein</fullName>
    </recommendedName>
</protein>
<dbReference type="RefSeq" id="XP_018036706.1">
    <property type="nucleotide sequence ID" value="XM_018182907.1"/>
</dbReference>
<keyword evidence="2" id="KW-1185">Reference proteome</keyword>
<dbReference type="GeneID" id="28766393"/>
<gene>
    <name evidence="1" type="ORF">CC84DRAFT_1217573</name>
</gene>
<evidence type="ECO:0008006" key="3">
    <source>
        <dbReference type="Google" id="ProtNLM"/>
    </source>
</evidence>
<evidence type="ECO:0000313" key="1">
    <source>
        <dbReference type="EMBL" id="OAG06341.1"/>
    </source>
</evidence>
<evidence type="ECO:0000313" key="2">
    <source>
        <dbReference type="Proteomes" id="UP000077069"/>
    </source>
</evidence>
<proteinExistence type="predicted"/>
<dbReference type="OrthoDB" id="3778186at2759"/>
<dbReference type="InParanoid" id="A0A177CGJ1"/>
<dbReference type="AlphaFoldDB" id="A0A177CGJ1"/>